<protein>
    <submittedName>
        <fullName evidence="1">Uncharacterized protein</fullName>
    </submittedName>
</protein>
<organism evidence="1 2">
    <name type="scientific">Amycolatopsis carbonis</name>
    <dbReference type="NCBI Taxonomy" id="715471"/>
    <lineage>
        <taxon>Bacteria</taxon>
        <taxon>Bacillati</taxon>
        <taxon>Actinomycetota</taxon>
        <taxon>Actinomycetes</taxon>
        <taxon>Pseudonocardiales</taxon>
        <taxon>Pseudonocardiaceae</taxon>
        <taxon>Amycolatopsis</taxon>
    </lineage>
</organism>
<keyword evidence="2" id="KW-1185">Reference proteome</keyword>
<name>A0A9Y2MPV8_9PSEU</name>
<evidence type="ECO:0000313" key="1">
    <source>
        <dbReference type="EMBL" id="WIX76510.1"/>
    </source>
</evidence>
<sequence>MLRDVRDELLSAEDALDVYGVTVDLEVLTATRRPADGSEFA</sequence>
<gene>
    <name evidence="1" type="ORF">QRX50_34295</name>
</gene>
<accession>A0A9Y2MPV8</accession>
<dbReference type="AlphaFoldDB" id="A0A9Y2MPV8"/>
<dbReference type="EMBL" id="CP127294">
    <property type="protein sequence ID" value="WIX76510.1"/>
    <property type="molecule type" value="Genomic_DNA"/>
</dbReference>
<dbReference type="Proteomes" id="UP001236014">
    <property type="component" value="Chromosome"/>
</dbReference>
<proteinExistence type="predicted"/>
<reference evidence="1 2" key="1">
    <citation type="submission" date="2023-06" db="EMBL/GenBank/DDBJ databases">
        <authorList>
            <person name="Oyuntsetseg B."/>
            <person name="Kim S.B."/>
        </authorList>
    </citation>
    <scope>NUCLEOTIDE SEQUENCE [LARGE SCALE GENOMIC DNA]</scope>
    <source>
        <strain evidence="1 2">2-15</strain>
    </source>
</reference>
<dbReference type="KEGG" id="acab:QRX50_34295"/>
<dbReference type="RefSeq" id="WP_285967258.1">
    <property type="nucleotide sequence ID" value="NZ_CP127294.1"/>
</dbReference>
<evidence type="ECO:0000313" key="2">
    <source>
        <dbReference type="Proteomes" id="UP001236014"/>
    </source>
</evidence>